<dbReference type="Proteomes" id="UP000438429">
    <property type="component" value="Unassembled WGS sequence"/>
</dbReference>
<gene>
    <name evidence="2" type="ORF">F2P81_003961</name>
</gene>
<feature type="compositionally biased region" description="Low complexity" evidence="1">
    <location>
        <begin position="772"/>
        <end position="784"/>
    </location>
</feature>
<feature type="compositionally biased region" description="Polar residues" evidence="1">
    <location>
        <begin position="365"/>
        <end position="378"/>
    </location>
</feature>
<feature type="compositionally biased region" description="Basic and acidic residues" evidence="1">
    <location>
        <begin position="2080"/>
        <end position="2125"/>
    </location>
</feature>
<feature type="compositionally biased region" description="Basic and acidic residues" evidence="1">
    <location>
        <begin position="823"/>
        <end position="834"/>
    </location>
</feature>
<feature type="compositionally biased region" description="Basic and acidic residues" evidence="1">
    <location>
        <begin position="531"/>
        <end position="548"/>
    </location>
</feature>
<comment type="caution">
    <text evidence="2">The sequence shown here is derived from an EMBL/GenBank/DDBJ whole genome shotgun (WGS) entry which is preliminary data.</text>
</comment>
<feature type="compositionally biased region" description="Low complexity" evidence="1">
    <location>
        <begin position="494"/>
        <end position="505"/>
    </location>
</feature>
<feature type="compositionally biased region" description="Basic and acidic residues" evidence="1">
    <location>
        <begin position="1346"/>
        <end position="1363"/>
    </location>
</feature>
<feature type="compositionally biased region" description="Basic and acidic residues" evidence="1">
    <location>
        <begin position="1861"/>
        <end position="1872"/>
    </location>
</feature>
<feature type="compositionally biased region" description="Basic and acidic residues" evidence="1">
    <location>
        <begin position="263"/>
        <end position="280"/>
    </location>
</feature>
<feature type="compositionally biased region" description="Basic and acidic residues" evidence="1">
    <location>
        <begin position="1555"/>
        <end position="1567"/>
    </location>
</feature>
<feature type="compositionally biased region" description="Basic and acidic residues" evidence="1">
    <location>
        <begin position="1627"/>
        <end position="1638"/>
    </location>
</feature>
<feature type="compositionally biased region" description="Basic residues" evidence="1">
    <location>
        <begin position="1961"/>
        <end position="1971"/>
    </location>
</feature>
<feature type="compositionally biased region" description="Basic and acidic residues" evidence="1">
    <location>
        <begin position="952"/>
        <end position="975"/>
    </location>
</feature>
<sequence length="2301" mass="250274">MSISTECSFRTESDWDPHCESTSMINFDMTQPNTLASPSRFFKNSEEKRGVLDRLSSFFNPKRKKSIRRQQSDSSNDALSPTSPLSPRSPQSEEEEEEDGLKTPTPSRKGSELTLYDELPFADSSSSGRSSMRETYVCRVSTASVERNSGNVTPTSLNLATTAHPGPELDLVESVYKEPQVNSDKGVRTNAEVSTEGTTVSPATLSSFKIPLSAEIPKSPNLISISLASKKTSVKVGKKGHSTALTGIRLGSQSSTSQLTKTQQEDEKPVDEEKGNAEAKRRARLFSGEATHMAWGPSPDRGEIARGDSPVQLHKAIWMETHLGEEWEGEKEGDVMEEGEEGFRADSPPVLAIPVTVIPEDDSAPSETLPPSGSSPVTAISLVLTAGEGQTNLPQSEEPETGTDSQKSPPREKRRSRESRVTRKTVNLPSKHKVFAHKVYVSPEPGLEGSGPAGEEHSGDSTSKISDPTEIKQLPSLQSNNHAELKEANREPFTTTDETLTDSNTPGLLGEEKADSEASDFDDTSAPSDMYKAKSKDLGSGIRGKETNKTISSKPGPKAATESRHTTASEAKTPSSAAGSKAKNVTTKAKGSTEGTKVGASGDIPQQREQRSEKTVSVLPTLKDQSTSASSSAESSKSKIPKRTTSDVDVKSPGTPDKKSVSDASDKLQKHPRTKENSKSAVSTSKVGRKPSFEEAKGGKSETRDISPTKTPHKTGTKLIKEKSNEDVGSNNLVNGKEKDYKEGSVKTEHTLERKSLNIEKLPQNHLENNASLSSKSRLPISSPTRKNNDDITQTGGTSHKKIPSDLTDSDRPNKSSDGQEVPFRERPGGERPLHVPGSPTKGGILSTTPSKHQSNRSISHEERDTPTSCVSPPPTEPDETLRRSKYNKNINQRQKSPVKDSADPLVSVSKLPTLGQRSSNKINVKKPQHSENSASTSTSKQDSDMNAQPEEAVKPSDRIVADGAKDGASDDRSKVKTVSTEEEEDIIKPTDKQSSTSAFRLEGKEMSESESTTSPATREISEIQPIQNNDAIITANAQEEVTLEADPASKLLPSSGVVKNIPAHSPVADVNNAEAHSRGIQQEAQQQVKVEYSPENESCVQSDNNAQGQQTPLLVGDVLETTHVISNIKPDLIQENEPKPAVVAQDTIPAHEDVTDMSAKPVVGDSIHCDIMTHSDEDGVLPDNVSVEATTEPHTAKEEDTTKSLPATLALKDQNNGPKDALSAVLVDASLANTEQRKENELLKDQTTNIIFENDRLPSTIGRESGKNVEVEEIHKEEVGRKPPKALHIQTEAVTVCELPKNVENKPDKEPLLLAEQFERQQKDSKPNEQLNGAAVESANSQSSCKEELEGITIEDKAEKNFTKPGKPYHPSTEQKCVQPDSKEGPQTVATDALEEKRTEAEQARSVPNEATSRVVDTKHECEILIKENASGSEETQPNEQQTMASTMKSEQEPKLLLTRDEVKDDITKEEEKHANDVMEIQTSGMKAIGTKMSEDAGNEIPNETSNETAEADANNQADKKALIARDLDEDIKTTEENANSSTESKCPTANVEQKPEAQKAPEIKTEMVATHEPSTANTDAQSGKNTEEKTETMNSSVKSLVNDTAIVTSDTKVSIQQDLASGNKDISKPDKNKSTESKGPNYVLDQESHDTQEPKSVSTSAEDTKKKTEIMDSSLKSLVNENEVETAYLDVCNPKDRMSVIGRDQIKDMEKEEKIKTSEPEHPNSNLKLEPETIKTKVLEKISENQNIKIYTTQEIDSISTGAIDTKDNTESVKSLTANSKEAKTVTKESVEITEDAKLPANSSLSTVASKSDEIKKQKTITKECVQDQDEVTKQEAEQKIISKIDVKQASELIFVKDASTKKVGGEQMDKSSVMLNKIPISKDAQKNNEGKKENISKHEFQSLREENILNLTDPQKPAKPKPNGSLFPPATAKPSTSSQSPQLRKESPSSWLDVEHRQKQKKEHKRRLNASASEDESVEPDDFDDFISSIKRGGIPFSVPPRRNIRKKSPSPPFAMPAIKEDRFERTFDPAEFQFGLRKNGKIFKDPSPAMAMKQNAANREGRTQEKRAQDNALPTSRDKNKSLDEVEGKEGVKEATKAEARKEEGQGNGEEPGKLTSRLERMSILSSLRSYSRKTKEETNSASNSSFSSSQQRDMPALGKQGAADSPLPGAGADKEGVKNMDQGPLVGGGKGTISESALSPSSPPPLPQFAEIKLPDHLDKYLKKNKTESEASKGSTQMTKTELNPEGSAVMDQALISGVPTVDVGLKGPAAPPPTTNYSQQNSQRRLSTTKKKASI</sequence>
<feature type="region of interest" description="Disordered" evidence="1">
    <location>
        <begin position="1492"/>
        <end position="1670"/>
    </location>
</feature>
<name>A0A6A4TFM3_SCOMX</name>
<feature type="compositionally biased region" description="Basic and acidic residues" evidence="1">
    <location>
        <begin position="1946"/>
        <end position="1960"/>
    </location>
</feature>
<feature type="region of interest" description="Disordered" evidence="1">
    <location>
        <begin position="53"/>
        <end position="134"/>
    </location>
</feature>
<evidence type="ECO:0000313" key="3">
    <source>
        <dbReference type="Proteomes" id="UP000438429"/>
    </source>
</evidence>
<feature type="compositionally biased region" description="Polar residues" evidence="1">
    <location>
        <begin position="1431"/>
        <end position="1450"/>
    </location>
</feature>
<feature type="compositionally biased region" description="Basic and acidic residues" evidence="1">
    <location>
        <begin position="644"/>
        <end position="678"/>
    </location>
</feature>
<evidence type="ECO:0000256" key="1">
    <source>
        <dbReference type="SAM" id="MobiDB-lite"/>
    </source>
</evidence>
<dbReference type="EMBL" id="VEVO01000003">
    <property type="protein sequence ID" value="KAF0044803.1"/>
    <property type="molecule type" value="Genomic_DNA"/>
</dbReference>
<feature type="compositionally biased region" description="Basic and acidic residues" evidence="1">
    <location>
        <begin position="325"/>
        <end position="334"/>
    </location>
</feature>
<feature type="compositionally biased region" description="Basic and acidic residues" evidence="1">
    <location>
        <begin position="1451"/>
        <end position="1464"/>
    </location>
</feature>
<feature type="region of interest" description="Disordered" evidence="1">
    <location>
        <begin position="2042"/>
        <end position="2215"/>
    </location>
</feature>
<feature type="compositionally biased region" description="Basic and acidic residues" evidence="1">
    <location>
        <begin position="1417"/>
        <end position="1427"/>
    </location>
</feature>
<feature type="compositionally biased region" description="Polar residues" evidence="1">
    <location>
        <begin position="1594"/>
        <end position="1622"/>
    </location>
</feature>
<feature type="compositionally biased region" description="Polar residues" evidence="1">
    <location>
        <begin position="1574"/>
        <end position="1586"/>
    </location>
</feature>
<feature type="region of interest" description="Disordered" evidence="1">
    <location>
        <begin position="245"/>
        <end position="282"/>
    </location>
</feature>
<feature type="region of interest" description="Disordered" evidence="1">
    <location>
        <begin position="2230"/>
        <end position="2251"/>
    </location>
</feature>
<feature type="compositionally biased region" description="Low complexity" evidence="1">
    <location>
        <begin position="80"/>
        <end position="90"/>
    </location>
</feature>
<feature type="compositionally biased region" description="Basic and acidic residues" evidence="1">
    <location>
        <begin position="2063"/>
        <end position="2073"/>
    </location>
</feature>
<feature type="region of interest" description="Disordered" evidence="1">
    <location>
        <begin position="325"/>
        <end position="1030"/>
    </location>
</feature>
<feature type="compositionally biased region" description="Polar residues" evidence="1">
    <location>
        <begin position="568"/>
        <end position="595"/>
    </location>
</feature>
<reference evidence="2 3" key="1">
    <citation type="submission" date="2019-06" db="EMBL/GenBank/DDBJ databases">
        <title>Draft genomes of female and male turbot (Scophthalmus maximus).</title>
        <authorList>
            <person name="Xu H."/>
            <person name="Xu X.-W."/>
            <person name="Shao C."/>
            <person name="Chen S."/>
        </authorList>
    </citation>
    <scope>NUCLEOTIDE SEQUENCE [LARGE SCALE GENOMIC DNA]</scope>
    <source>
        <strain evidence="2">Ysfricsl-2016a</strain>
        <tissue evidence="2">Blood</tissue>
    </source>
</reference>
<feature type="compositionally biased region" description="Basic and acidic residues" evidence="1">
    <location>
        <begin position="1395"/>
        <end position="1404"/>
    </location>
</feature>
<feature type="compositionally biased region" description="Basic and acidic residues" evidence="1">
    <location>
        <begin position="1702"/>
        <end position="1724"/>
    </location>
</feature>
<feature type="region of interest" description="Disordered" evidence="1">
    <location>
        <begin position="178"/>
        <end position="201"/>
    </location>
</feature>
<feature type="compositionally biased region" description="Polar residues" evidence="1">
    <location>
        <begin position="1936"/>
        <end position="1945"/>
    </location>
</feature>
<feature type="compositionally biased region" description="Basic and acidic residues" evidence="1">
    <location>
        <begin position="736"/>
        <end position="758"/>
    </location>
</feature>
<evidence type="ECO:0008006" key="4">
    <source>
        <dbReference type="Google" id="ProtNLM"/>
    </source>
</evidence>
<proteinExistence type="predicted"/>
<accession>A0A6A4TFM3</accession>
<feature type="compositionally biased region" description="Polar residues" evidence="1">
    <location>
        <begin position="1538"/>
        <end position="1553"/>
    </location>
</feature>
<feature type="compositionally biased region" description="Low complexity" evidence="1">
    <location>
        <begin position="626"/>
        <end position="635"/>
    </location>
</feature>
<feature type="compositionally biased region" description="Polar residues" evidence="1">
    <location>
        <begin position="2281"/>
        <end position="2292"/>
    </location>
</feature>
<feature type="compositionally biased region" description="Basic and acidic residues" evidence="1">
    <location>
        <begin position="691"/>
        <end position="707"/>
    </location>
</feature>
<feature type="compositionally biased region" description="Polar residues" evidence="1">
    <location>
        <begin position="191"/>
        <end position="201"/>
    </location>
</feature>
<evidence type="ECO:0000313" key="2">
    <source>
        <dbReference type="EMBL" id="KAF0044803.1"/>
    </source>
</evidence>
<feature type="compositionally biased region" description="Polar residues" evidence="1">
    <location>
        <begin position="931"/>
        <end position="947"/>
    </location>
</feature>
<organism evidence="2 3">
    <name type="scientific">Scophthalmus maximus</name>
    <name type="common">Turbot</name>
    <name type="synonym">Psetta maxima</name>
    <dbReference type="NCBI Taxonomy" id="52904"/>
    <lineage>
        <taxon>Eukaryota</taxon>
        <taxon>Metazoa</taxon>
        <taxon>Chordata</taxon>
        <taxon>Craniata</taxon>
        <taxon>Vertebrata</taxon>
        <taxon>Euteleostomi</taxon>
        <taxon>Actinopterygii</taxon>
        <taxon>Neopterygii</taxon>
        <taxon>Teleostei</taxon>
        <taxon>Neoteleostei</taxon>
        <taxon>Acanthomorphata</taxon>
        <taxon>Carangaria</taxon>
        <taxon>Pleuronectiformes</taxon>
        <taxon>Pleuronectoidei</taxon>
        <taxon>Scophthalmidae</taxon>
        <taxon>Scophthalmus</taxon>
    </lineage>
</organism>
<feature type="compositionally biased region" description="Polar residues" evidence="1">
    <location>
        <begin position="846"/>
        <end position="858"/>
    </location>
</feature>
<feature type="region of interest" description="Disordered" evidence="1">
    <location>
        <begin position="1702"/>
        <end position="1734"/>
    </location>
</feature>
<feature type="compositionally biased region" description="Polar residues" evidence="1">
    <location>
        <begin position="1503"/>
        <end position="1518"/>
    </location>
</feature>
<feature type="compositionally biased region" description="Low complexity" evidence="1">
    <location>
        <begin position="2144"/>
        <end position="2154"/>
    </location>
</feature>
<feature type="region of interest" description="Disordered" evidence="1">
    <location>
        <begin position="1321"/>
        <end position="1464"/>
    </location>
</feature>
<feature type="region of interest" description="Disordered" evidence="1">
    <location>
        <begin position="2267"/>
        <end position="2301"/>
    </location>
</feature>
<feature type="compositionally biased region" description="Polar residues" evidence="1">
    <location>
        <begin position="2237"/>
        <end position="2247"/>
    </location>
</feature>
<feature type="compositionally biased region" description="Basic and acidic residues" evidence="1">
    <location>
        <begin position="1886"/>
        <end position="1910"/>
    </location>
</feature>
<protein>
    <recommendedName>
        <fullName evidence="4">Absent in melanoma 1 protein</fullName>
    </recommendedName>
</protein>
<feature type="compositionally biased region" description="Low complexity" evidence="1">
    <location>
        <begin position="252"/>
        <end position="262"/>
    </location>
</feature>
<feature type="compositionally biased region" description="Acidic residues" evidence="1">
    <location>
        <begin position="1976"/>
        <end position="1988"/>
    </location>
</feature>
<feature type="region of interest" description="Disordered" evidence="1">
    <location>
        <begin position="1860"/>
        <end position="2022"/>
    </location>
</feature>
<feature type="compositionally biased region" description="Basic and acidic residues" evidence="1">
    <location>
        <begin position="1519"/>
        <end position="1537"/>
    </location>
</feature>